<gene>
    <name evidence="2" type="ORF">AALM99_09030</name>
</gene>
<protein>
    <submittedName>
        <fullName evidence="2">Uncharacterized protein</fullName>
    </submittedName>
</protein>
<evidence type="ECO:0000256" key="1">
    <source>
        <dbReference type="SAM" id="MobiDB-lite"/>
    </source>
</evidence>
<organism evidence="2 3">
    <name type="scientific">Lactococcus muris</name>
    <dbReference type="NCBI Taxonomy" id="2941330"/>
    <lineage>
        <taxon>Bacteria</taxon>
        <taxon>Bacillati</taxon>
        <taxon>Bacillota</taxon>
        <taxon>Bacilli</taxon>
        <taxon>Lactobacillales</taxon>
        <taxon>Streptococcaceae</taxon>
        <taxon>Lactococcus</taxon>
    </lineage>
</organism>
<dbReference type="RefSeq" id="WP_369918688.1">
    <property type="nucleotide sequence ID" value="NZ_JBCLSQ010000023.1"/>
</dbReference>
<proteinExistence type="predicted"/>
<name>A0ABV4DD82_9LACT</name>
<keyword evidence="3" id="KW-1185">Reference proteome</keyword>
<dbReference type="Proteomes" id="UP001565242">
    <property type="component" value="Unassembled WGS sequence"/>
</dbReference>
<dbReference type="EMBL" id="JBCLSQ010000023">
    <property type="protein sequence ID" value="MEY8538583.1"/>
    <property type="molecule type" value="Genomic_DNA"/>
</dbReference>
<evidence type="ECO:0000313" key="2">
    <source>
        <dbReference type="EMBL" id="MEY8538583.1"/>
    </source>
</evidence>
<accession>A0ABV4DD82</accession>
<reference evidence="2 3" key="1">
    <citation type="submission" date="2024-03" db="EMBL/GenBank/DDBJ databases">
        <title>Mouse gut bacterial collection (mGBC) of GemPharmatech.</title>
        <authorList>
            <person name="He Y."/>
            <person name="Dong L."/>
            <person name="Wu D."/>
            <person name="Gao X."/>
            <person name="Lin Z."/>
        </authorList>
    </citation>
    <scope>NUCLEOTIDE SEQUENCE [LARGE SCALE GENOMIC DNA]</scope>
    <source>
        <strain evidence="2 3">20-218</strain>
    </source>
</reference>
<comment type="caution">
    <text evidence="2">The sequence shown here is derived from an EMBL/GenBank/DDBJ whole genome shotgun (WGS) entry which is preliminary data.</text>
</comment>
<sequence length="549" mass="61124">MNKEQKRKLGVIAVLGLTLLVGGTFAFRSFEQQAINDREREHNVNVGGRVHDYYNRDTENKDVFIENYGERSIMARIRLSEFLETRQRNEDNFTPLVSGTSRENVGSWTRWIPSATDINDRANNNASNAFDRYSQLSFGWSREGQTAPWYLPTFNHDNLDQRTAAAGHARDWIAGSGATDGSTDGTTHPGEGTDGFWSSGTSYTNGSQSITWPGSATATRTTAQNLEQERAPMTIEQWETLSDENKVGNFWVIDQQTGWAYWANRLEPGEATSYLLDAAVMTDAIEETVFNGFSYYAINVESELISPDQRNEFLNDGGNNHVLLAEFLTGINNGVMFDDGPNPAPNESSAPSEFNFSTMRPGRIFTMAGEQYRYLEDMGNGDHMIIRNDALRNVHFSNQEVALASWYDRLDDTVQAIVRPVVMPNNVPSISELDASPWTAGGVRWLPLQWNDNRFDAVRGDRTVVGGTTQRAFALSFADVVRLSTAAGPFPTHRAREAADARWWQLRTPTPDGHAWGISEGALFGRSTMTGSNSHGGVRPALIIHQPTN</sequence>
<feature type="region of interest" description="Disordered" evidence="1">
    <location>
        <begin position="530"/>
        <end position="549"/>
    </location>
</feature>
<evidence type="ECO:0000313" key="3">
    <source>
        <dbReference type="Proteomes" id="UP001565242"/>
    </source>
</evidence>